<name>A0A4C1TAG4_EUMVA</name>
<feature type="compositionally biased region" description="Polar residues" evidence="1">
    <location>
        <begin position="16"/>
        <end position="33"/>
    </location>
</feature>
<evidence type="ECO:0000313" key="3">
    <source>
        <dbReference type="Proteomes" id="UP000299102"/>
    </source>
</evidence>
<reference evidence="2 3" key="1">
    <citation type="journal article" date="2019" name="Commun. Biol.">
        <title>The bagworm genome reveals a unique fibroin gene that provides high tensile strength.</title>
        <authorList>
            <person name="Kono N."/>
            <person name="Nakamura H."/>
            <person name="Ohtoshi R."/>
            <person name="Tomita M."/>
            <person name="Numata K."/>
            <person name="Arakawa K."/>
        </authorList>
    </citation>
    <scope>NUCLEOTIDE SEQUENCE [LARGE SCALE GENOMIC DNA]</scope>
</reference>
<gene>
    <name evidence="2" type="ORF">EVAR_60625_1</name>
</gene>
<feature type="region of interest" description="Disordered" evidence="1">
    <location>
        <begin position="1"/>
        <end position="35"/>
    </location>
</feature>
<organism evidence="2 3">
    <name type="scientific">Eumeta variegata</name>
    <name type="common">Bagworm moth</name>
    <name type="synonym">Eumeta japonica</name>
    <dbReference type="NCBI Taxonomy" id="151549"/>
    <lineage>
        <taxon>Eukaryota</taxon>
        <taxon>Metazoa</taxon>
        <taxon>Ecdysozoa</taxon>
        <taxon>Arthropoda</taxon>
        <taxon>Hexapoda</taxon>
        <taxon>Insecta</taxon>
        <taxon>Pterygota</taxon>
        <taxon>Neoptera</taxon>
        <taxon>Endopterygota</taxon>
        <taxon>Lepidoptera</taxon>
        <taxon>Glossata</taxon>
        <taxon>Ditrysia</taxon>
        <taxon>Tineoidea</taxon>
        <taxon>Psychidae</taxon>
        <taxon>Oiketicinae</taxon>
        <taxon>Eumeta</taxon>
    </lineage>
</organism>
<dbReference type="EMBL" id="BGZK01004832">
    <property type="protein sequence ID" value="GBP11134.1"/>
    <property type="molecule type" value="Genomic_DNA"/>
</dbReference>
<sequence>MKPRTSFATKGRHPTSNRSKIQDQTSGPKSKQLSVKLPKNRNTTMTCVIEMGIRQQEIKCINENTENTRIPPTNCNAKTSRTVRAPFEARPKIRKVVRTPVANSGNPEVDALAKHFWDKRSSTLHTISSEPPPLAPVSNKEEIHDSTVPAQQGPSNWETIPPLAQETAEEDYDILALSTLEISDDEPDEDLFRDIHITDTQKDRCCMIYPKGRPKVQVRVKKGIVTLRCNGKIKTYKPGN</sequence>
<dbReference type="OrthoDB" id="5335210at2759"/>
<evidence type="ECO:0000256" key="1">
    <source>
        <dbReference type="SAM" id="MobiDB-lite"/>
    </source>
</evidence>
<dbReference type="Proteomes" id="UP000299102">
    <property type="component" value="Unassembled WGS sequence"/>
</dbReference>
<evidence type="ECO:0000313" key="2">
    <source>
        <dbReference type="EMBL" id="GBP11134.1"/>
    </source>
</evidence>
<accession>A0A4C1TAG4</accession>
<comment type="caution">
    <text evidence="2">The sequence shown here is derived from an EMBL/GenBank/DDBJ whole genome shotgun (WGS) entry which is preliminary data.</text>
</comment>
<protein>
    <submittedName>
        <fullName evidence="2">Uncharacterized protein</fullName>
    </submittedName>
</protein>
<dbReference type="AlphaFoldDB" id="A0A4C1TAG4"/>
<proteinExistence type="predicted"/>
<keyword evidence="3" id="KW-1185">Reference proteome</keyword>